<name>A0A6H1ZLN9_9ZZZZ</name>
<reference evidence="1" key="1">
    <citation type="submission" date="2020-03" db="EMBL/GenBank/DDBJ databases">
        <title>The deep terrestrial virosphere.</title>
        <authorList>
            <person name="Holmfeldt K."/>
            <person name="Nilsson E."/>
            <person name="Simone D."/>
            <person name="Lopez-Fernandez M."/>
            <person name="Wu X."/>
            <person name="de Brujin I."/>
            <person name="Lundin D."/>
            <person name="Andersson A."/>
            <person name="Bertilsson S."/>
            <person name="Dopson M."/>
        </authorList>
    </citation>
    <scope>NUCLEOTIDE SEQUENCE</scope>
    <source>
        <strain evidence="1">TM448A00880</strain>
    </source>
</reference>
<sequence>MSTPRVWEWWKCRECGTEKMLPYRTERWTRAQGCQVDCKGCGQTEYYDYIRDGTREEREARP</sequence>
<evidence type="ECO:0000313" key="1">
    <source>
        <dbReference type="EMBL" id="QJA48237.1"/>
    </source>
</evidence>
<proteinExistence type="predicted"/>
<organism evidence="1">
    <name type="scientific">viral metagenome</name>
    <dbReference type="NCBI Taxonomy" id="1070528"/>
    <lineage>
        <taxon>unclassified sequences</taxon>
        <taxon>metagenomes</taxon>
        <taxon>organismal metagenomes</taxon>
    </lineage>
</organism>
<dbReference type="AlphaFoldDB" id="A0A6H1ZLN9"/>
<dbReference type="EMBL" id="MT144076">
    <property type="protein sequence ID" value="QJA48237.1"/>
    <property type="molecule type" value="Genomic_DNA"/>
</dbReference>
<gene>
    <name evidence="1" type="ORF">TM448A00880_0014</name>
</gene>
<protein>
    <submittedName>
        <fullName evidence="1">Uncharacterized protein</fullName>
    </submittedName>
</protein>
<accession>A0A6H1ZLN9</accession>